<name>A0A6H1ZP16_9ZZZZ</name>
<proteinExistence type="predicted"/>
<organism evidence="1">
    <name type="scientific">viral metagenome</name>
    <dbReference type="NCBI Taxonomy" id="1070528"/>
    <lineage>
        <taxon>unclassified sequences</taxon>
        <taxon>metagenomes</taxon>
        <taxon>organismal metagenomes</taxon>
    </lineage>
</organism>
<reference evidence="1" key="1">
    <citation type="submission" date="2020-03" db="EMBL/GenBank/DDBJ databases">
        <title>The deep terrestrial virosphere.</title>
        <authorList>
            <person name="Holmfeldt K."/>
            <person name="Nilsson E."/>
            <person name="Simone D."/>
            <person name="Lopez-Fernandez M."/>
            <person name="Wu X."/>
            <person name="de Brujin I."/>
            <person name="Lundin D."/>
            <person name="Andersson A."/>
            <person name="Bertilsson S."/>
            <person name="Dopson M."/>
        </authorList>
    </citation>
    <scope>NUCLEOTIDE SEQUENCE</scope>
    <source>
        <strain evidence="1">TM448A01244</strain>
    </source>
</reference>
<accession>A0A6H1ZP16</accession>
<sequence length="215" mass="22028">MRIVATAAAVLIAACAGSAAAQDRPAAYTNAEACLEANVDAAVAASSGAADAAEFLLGYLCAGPVAAATRYEVNSGLLASGKGMVEGFLTLMPATAEMSDMPDFDAMTDEEIDAWLQEEEAAAAEAVAAVAAAEGTTTFGLDPADGSTPGAPPQDPFEGITVDPVTGDIVTGDNPLGPMIVTLMDYMEATGRMMSNTPPVFLREHAARLIVRRRR</sequence>
<dbReference type="PROSITE" id="PS51257">
    <property type="entry name" value="PROKAR_LIPOPROTEIN"/>
    <property type="match status" value="1"/>
</dbReference>
<dbReference type="AlphaFoldDB" id="A0A6H1ZP16"/>
<protein>
    <submittedName>
        <fullName evidence="1">Uncharacterized protein</fullName>
    </submittedName>
</protein>
<evidence type="ECO:0000313" key="1">
    <source>
        <dbReference type="EMBL" id="QJA49171.1"/>
    </source>
</evidence>
<dbReference type="EMBL" id="MT144122">
    <property type="protein sequence ID" value="QJA49171.1"/>
    <property type="molecule type" value="Genomic_DNA"/>
</dbReference>
<gene>
    <name evidence="1" type="ORF">TM448A01244_0002</name>
</gene>